<dbReference type="InterPro" id="IPR029066">
    <property type="entry name" value="PLP-binding_barrel"/>
</dbReference>
<dbReference type="EMBL" id="FSRK01000001">
    <property type="protein sequence ID" value="SIO00957.1"/>
    <property type="molecule type" value="Genomic_DNA"/>
</dbReference>
<evidence type="ECO:0000256" key="4">
    <source>
        <dbReference type="RuleBase" id="RU004514"/>
    </source>
</evidence>
<sequence length="247" mass="28137">MHDEIINNLNSILNRIENACIAANRDPDTVKLLLATKTVSAERIRIALQNGQTLIAENKVQELKEKFDVLKDSKHTNHFIGHLQSNKIKDILKYEVTCIQSVDRISLAEKLHQKLQLENKSMDIFIQVNTSGEESKFGAHPDETISLIREIAQLNTLKIKGLMTIGLFSAETEKVRHCFRLLKDIQQQIISLDIPNVEMTELSMGMSNDLETAIEEGATIIRVGTAVFGQRMYPDSYYWNENKEDKK</sequence>
<dbReference type="STRING" id="1416779.SAMN05444409_1578"/>
<dbReference type="AlphaFoldDB" id="A0A1N6G0E4"/>
<evidence type="ECO:0000256" key="1">
    <source>
        <dbReference type="ARBA" id="ARBA00022898"/>
    </source>
</evidence>
<accession>A0A1N6G0E4</accession>
<comment type="cofactor">
    <cofactor evidence="3">
        <name>pyridoxal 5'-phosphate</name>
        <dbReference type="ChEBI" id="CHEBI:597326"/>
    </cofactor>
</comment>
<name>A0A1N6G0E4_9FLAO</name>
<comment type="function">
    <text evidence="2">Pyridoxal 5'-phosphate (PLP)-binding protein, which is involved in PLP homeostasis.</text>
</comment>
<dbReference type="HAMAP" id="MF_02087">
    <property type="entry name" value="PLP_homeostasis"/>
    <property type="match status" value="1"/>
</dbReference>
<evidence type="ECO:0000259" key="5">
    <source>
        <dbReference type="Pfam" id="PF01168"/>
    </source>
</evidence>
<evidence type="ECO:0000256" key="3">
    <source>
        <dbReference type="PIRSR" id="PIRSR004848-1"/>
    </source>
</evidence>
<dbReference type="NCBIfam" id="TIGR00044">
    <property type="entry name" value="YggS family pyridoxal phosphate-dependent enzyme"/>
    <property type="match status" value="1"/>
</dbReference>
<dbReference type="GO" id="GO:0030170">
    <property type="term" value="F:pyridoxal phosphate binding"/>
    <property type="evidence" value="ECO:0007669"/>
    <property type="project" value="UniProtKB-UniRule"/>
</dbReference>
<dbReference type="RefSeq" id="WP_074234422.1">
    <property type="nucleotide sequence ID" value="NZ_FSRK01000001.1"/>
</dbReference>
<dbReference type="FunFam" id="3.20.20.10:FF:000018">
    <property type="entry name" value="Pyridoxal phosphate homeostasis protein"/>
    <property type="match status" value="1"/>
</dbReference>
<evidence type="ECO:0000256" key="2">
    <source>
        <dbReference type="HAMAP-Rule" id="MF_02087"/>
    </source>
</evidence>
<dbReference type="CDD" id="cd00635">
    <property type="entry name" value="PLPDE_III_YBL036c_like"/>
    <property type="match status" value="1"/>
</dbReference>
<dbReference type="Proteomes" id="UP000185207">
    <property type="component" value="Unassembled WGS sequence"/>
</dbReference>
<dbReference type="PIRSF" id="PIRSF004848">
    <property type="entry name" value="YBL036c_PLPDEIII"/>
    <property type="match status" value="1"/>
</dbReference>
<organism evidence="6 7">
    <name type="scientific">Epilithonimonas zeae</name>
    <dbReference type="NCBI Taxonomy" id="1416779"/>
    <lineage>
        <taxon>Bacteria</taxon>
        <taxon>Pseudomonadati</taxon>
        <taxon>Bacteroidota</taxon>
        <taxon>Flavobacteriia</taxon>
        <taxon>Flavobacteriales</taxon>
        <taxon>Weeksellaceae</taxon>
        <taxon>Chryseobacterium group</taxon>
        <taxon>Epilithonimonas</taxon>
    </lineage>
</organism>
<gene>
    <name evidence="6" type="ORF">SAMN05444409_1578</name>
</gene>
<protein>
    <recommendedName>
        <fullName evidence="2">Pyridoxal phosphate homeostasis protein</fullName>
        <shortName evidence="2">PLP homeostasis protein</shortName>
    </recommendedName>
</protein>
<keyword evidence="1 2" id="KW-0663">Pyridoxal phosphate</keyword>
<dbReference type="OrthoDB" id="9804072at2"/>
<dbReference type="PANTHER" id="PTHR10146">
    <property type="entry name" value="PROLINE SYNTHETASE CO-TRANSCRIBED BACTERIAL HOMOLOG PROTEIN"/>
    <property type="match status" value="1"/>
</dbReference>
<evidence type="ECO:0000313" key="6">
    <source>
        <dbReference type="EMBL" id="SIO00957.1"/>
    </source>
</evidence>
<comment type="similarity">
    <text evidence="2 4">Belongs to the pyridoxal phosphate-binding protein YggS/PROSC family.</text>
</comment>
<dbReference type="Pfam" id="PF01168">
    <property type="entry name" value="Ala_racemase_N"/>
    <property type="match status" value="1"/>
</dbReference>
<dbReference type="PANTHER" id="PTHR10146:SF14">
    <property type="entry name" value="PYRIDOXAL PHOSPHATE HOMEOSTASIS PROTEIN"/>
    <property type="match status" value="1"/>
</dbReference>
<evidence type="ECO:0000313" key="7">
    <source>
        <dbReference type="Proteomes" id="UP000185207"/>
    </source>
</evidence>
<keyword evidence="7" id="KW-1185">Reference proteome</keyword>
<feature type="domain" description="Alanine racemase N-terminal" evidence="5">
    <location>
        <begin position="40"/>
        <end position="230"/>
    </location>
</feature>
<dbReference type="InterPro" id="IPR011078">
    <property type="entry name" value="PyrdxlP_homeostasis"/>
</dbReference>
<dbReference type="Gene3D" id="3.20.20.10">
    <property type="entry name" value="Alanine racemase"/>
    <property type="match status" value="1"/>
</dbReference>
<dbReference type="InterPro" id="IPR001608">
    <property type="entry name" value="Ala_racemase_N"/>
</dbReference>
<reference evidence="7" key="1">
    <citation type="submission" date="2016-11" db="EMBL/GenBank/DDBJ databases">
        <authorList>
            <person name="Varghese N."/>
            <person name="Submissions S."/>
        </authorList>
    </citation>
    <scope>NUCLEOTIDE SEQUENCE [LARGE SCALE GENOMIC DNA]</scope>
    <source>
        <strain evidence="7">DSM 27623</strain>
    </source>
</reference>
<feature type="modified residue" description="N6-(pyridoxal phosphate)lysine" evidence="2 3">
    <location>
        <position position="37"/>
    </location>
</feature>
<dbReference type="SUPFAM" id="SSF51419">
    <property type="entry name" value="PLP-binding barrel"/>
    <property type="match status" value="1"/>
</dbReference>
<proteinExistence type="inferred from homology"/>